<keyword evidence="2" id="KW-1185">Reference proteome</keyword>
<gene>
    <name evidence="1" type="ORF">F6X42_39875</name>
</gene>
<comment type="caution">
    <text evidence="1">The sequence shown here is derived from an EMBL/GenBank/DDBJ whole genome shotgun (WGS) entry which is preliminary data.</text>
</comment>
<accession>A0ABR7Q1C7</accession>
<dbReference type="Proteomes" id="UP000736373">
    <property type="component" value="Unassembled WGS sequence"/>
</dbReference>
<proteinExistence type="predicted"/>
<dbReference type="EMBL" id="VZQQ01000096">
    <property type="protein sequence ID" value="MBC8752360.1"/>
    <property type="molecule type" value="Genomic_DNA"/>
</dbReference>
<reference evidence="1 2" key="1">
    <citation type="submission" date="2019-09" db="EMBL/GenBank/DDBJ databases">
        <title>Paraburkholderia podalyriae sp. nov., A South African Podalyria-associated rhizobium.</title>
        <authorList>
            <person name="Mavima L."/>
            <person name="Beukes C.W."/>
            <person name="Palmer M."/>
            <person name="De Meyer S.E."/>
            <person name="James E.K."/>
            <person name="Maluk M."/>
            <person name="Avontuur J.R."/>
            <person name="Chan W.Y."/>
            <person name="Venter S.N."/>
            <person name="Steenkamp E.T."/>
        </authorList>
    </citation>
    <scope>NUCLEOTIDE SEQUENCE [LARGE SCALE GENOMIC DNA]</scope>
    <source>
        <strain evidence="1 2">WC7.3b</strain>
    </source>
</reference>
<sequence length="60" mass="6595">MAEIQWITRQSFGLRPLRRTAELGSESTLMFDDPVLTSSTIEMGRMRPTGCVFFAAGGIG</sequence>
<evidence type="ECO:0000313" key="1">
    <source>
        <dbReference type="EMBL" id="MBC8752360.1"/>
    </source>
</evidence>
<name>A0ABR7Q1C7_9BURK</name>
<evidence type="ECO:0000313" key="2">
    <source>
        <dbReference type="Proteomes" id="UP000736373"/>
    </source>
</evidence>
<organism evidence="1 2">
    <name type="scientific">Paraburkholderia podalyriae</name>
    <dbReference type="NCBI Taxonomy" id="1938811"/>
    <lineage>
        <taxon>Bacteria</taxon>
        <taxon>Pseudomonadati</taxon>
        <taxon>Pseudomonadota</taxon>
        <taxon>Betaproteobacteria</taxon>
        <taxon>Burkholderiales</taxon>
        <taxon>Burkholderiaceae</taxon>
        <taxon>Paraburkholderia</taxon>
    </lineage>
</organism>
<protein>
    <submittedName>
        <fullName evidence="1">Uncharacterized protein</fullName>
    </submittedName>
</protein>